<dbReference type="AlphaFoldDB" id="A0A078JH26"/>
<organism evidence="14 15">
    <name type="scientific">Brassica napus</name>
    <name type="common">Rape</name>
    <dbReference type="NCBI Taxonomy" id="3708"/>
    <lineage>
        <taxon>Eukaryota</taxon>
        <taxon>Viridiplantae</taxon>
        <taxon>Streptophyta</taxon>
        <taxon>Embryophyta</taxon>
        <taxon>Tracheophyta</taxon>
        <taxon>Spermatophyta</taxon>
        <taxon>Magnoliopsida</taxon>
        <taxon>eudicotyledons</taxon>
        <taxon>Gunneridae</taxon>
        <taxon>Pentapetalae</taxon>
        <taxon>rosids</taxon>
        <taxon>malvids</taxon>
        <taxon>Brassicales</taxon>
        <taxon>Brassicaceae</taxon>
        <taxon>Brassiceae</taxon>
        <taxon>Brassica</taxon>
    </lineage>
</organism>
<keyword evidence="7 12" id="KW-0732">Signal</keyword>
<evidence type="ECO:0000256" key="8">
    <source>
        <dbReference type="ARBA" id="ARBA00022737"/>
    </source>
</evidence>
<dbReference type="PRINTS" id="PR00019">
    <property type="entry name" value="LEURICHRPT"/>
</dbReference>
<evidence type="ECO:0000256" key="1">
    <source>
        <dbReference type="ARBA" id="ARBA00004236"/>
    </source>
</evidence>
<evidence type="ECO:0000256" key="5">
    <source>
        <dbReference type="ARBA" id="ARBA00022614"/>
    </source>
</evidence>
<dbReference type="Gene3D" id="3.80.10.10">
    <property type="entry name" value="Ribonuclease Inhibitor"/>
    <property type="match status" value="2"/>
</dbReference>
<dbReference type="GO" id="GO:0038023">
    <property type="term" value="F:signaling receptor activity"/>
    <property type="evidence" value="ECO:0000318"/>
    <property type="project" value="GO_Central"/>
</dbReference>
<dbReference type="Pfam" id="PF13855">
    <property type="entry name" value="LRR_8"/>
    <property type="match status" value="1"/>
</dbReference>
<keyword evidence="4" id="KW-1003">Cell membrane</keyword>
<feature type="domain" description="Leucine-rich repeat-containing N-terminal plant-type" evidence="13">
    <location>
        <begin position="34"/>
        <end position="68"/>
    </location>
</feature>
<keyword evidence="6" id="KW-0812">Transmembrane</keyword>
<feature type="signal peptide" evidence="12">
    <location>
        <begin position="1"/>
        <end position="27"/>
    </location>
</feature>
<protein>
    <submittedName>
        <fullName evidence="14">BnaC01g40650D protein</fullName>
    </submittedName>
</protein>
<dbReference type="PANTHER" id="PTHR48060">
    <property type="entry name" value="DNA DAMAGE-REPAIR/TOLERATION PROTEIN DRT100"/>
    <property type="match status" value="1"/>
</dbReference>
<sequence length="417" mass="45370">MKTFLSFLLSATTFFSFFSLSLEASSASQSLYREIHQLISFKNVLPDKNLLPDWSPNKNPCTYDGVTCRDDRVTSIDLSSKPLNVGFSAVASSLLSLTGLESLSLSDSHINGSITTFKCSPSLTTLDLSRNSISGPVTTLSSLGSCIGLKHLNVSSNTLDFPAKISGGMKKLSSLEVLDLSANSLSGDNVVGWALSDGCEALKHFAISGNKISGDVDVSRCVNLDLRYLSLAANKFTGEIPEILSVANCSELVSLHLSFNYLSGTIPSSLGSLSKLRDLKLWMNMLEGEIPQELMYVNTLETLILDFNDLTGEIPSGLSNCTNLNWISLSNNKLTGQIPRWIGRLENLAILKLSNNSFHGNIPAELGDCRSLIWLDLNTNNLNGTIPAEILVRCRICLFSTWVITSSLVRSLTRWVI</sequence>
<evidence type="ECO:0000256" key="10">
    <source>
        <dbReference type="ARBA" id="ARBA00023136"/>
    </source>
</evidence>
<dbReference type="PaxDb" id="3708-A0A078JH26"/>
<evidence type="ECO:0000256" key="4">
    <source>
        <dbReference type="ARBA" id="ARBA00022475"/>
    </source>
</evidence>
<dbReference type="InterPro" id="IPR013210">
    <property type="entry name" value="LRR_N_plant-typ"/>
</dbReference>
<dbReference type="PANTHER" id="PTHR48060:SF21">
    <property type="entry name" value="L DOMAIN-LIKE PROTEIN"/>
    <property type="match status" value="1"/>
</dbReference>
<dbReference type="FunFam" id="3.80.10.10:FF:000041">
    <property type="entry name" value="LRR receptor-like serine/threonine-protein kinase ERECTA"/>
    <property type="match status" value="1"/>
</dbReference>
<dbReference type="STRING" id="3708.A0A078JH26"/>
<dbReference type="Gramene" id="CDY66903">
    <property type="protein sequence ID" value="CDY66903"/>
    <property type="gene ID" value="GSBRNA2T00056823001"/>
</dbReference>
<dbReference type="GO" id="GO:0005886">
    <property type="term" value="C:plasma membrane"/>
    <property type="evidence" value="ECO:0000318"/>
    <property type="project" value="GO_Central"/>
</dbReference>
<dbReference type="Pfam" id="PF08263">
    <property type="entry name" value="LRRNT_2"/>
    <property type="match status" value="1"/>
</dbReference>
<dbReference type="Proteomes" id="UP000028999">
    <property type="component" value="Unassembled WGS sequence"/>
</dbReference>
<comment type="similarity">
    <text evidence="3">Belongs to the RLP family.</text>
</comment>
<gene>
    <name evidence="14" type="primary">BnaC01g40650D</name>
    <name evidence="14" type="ORF">GSBRNA2T00056823001</name>
</gene>
<evidence type="ECO:0000256" key="6">
    <source>
        <dbReference type="ARBA" id="ARBA00022692"/>
    </source>
</evidence>
<proteinExistence type="inferred from homology"/>
<name>A0A078JH26_BRANA</name>
<evidence type="ECO:0000313" key="14">
    <source>
        <dbReference type="EMBL" id="CDY66903.1"/>
    </source>
</evidence>
<comment type="subcellular location">
    <subcellularLocation>
        <location evidence="1">Cell membrane</location>
    </subcellularLocation>
    <subcellularLocation>
        <location evidence="2">Membrane</location>
        <topology evidence="2">Single-pass type I membrane protein</topology>
    </subcellularLocation>
</comment>
<dbReference type="SUPFAM" id="SSF52058">
    <property type="entry name" value="L domain-like"/>
    <property type="match status" value="1"/>
</dbReference>
<dbReference type="Pfam" id="PF00560">
    <property type="entry name" value="LRR_1"/>
    <property type="match status" value="3"/>
</dbReference>
<keyword evidence="9" id="KW-1133">Transmembrane helix</keyword>
<dbReference type="InterPro" id="IPR001611">
    <property type="entry name" value="Leu-rich_rpt"/>
</dbReference>
<evidence type="ECO:0000256" key="12">
    <source>
        <dbReference type="SAM" id="SignalP"/>
    </source>
</evidence>
<dbReference type="InterPro" id="IPR032675">
    <property type="entry name" value="LRR_dom_sf"/>
</dbReference>
<keyword evidence="15" id="KW-1185">Reference proteome</keyword>
<dbReference type="InterPro" id="IPR053211">
    <property type="entry name" value="DNA_repair-toleration"/>
</dbReference>
<reference evidence="14 15" key="1">
    <citation type="journal article" date="2014" name="Science">
        <title>Plant genetics. Early allopolyploid evolution in the post-Neolithic Brassica napus oilseed genome.</title>
        <authorList>
            <person name="Chalhoub B."/>
            <person name="Denoeud F."/>
            <person name="Liu S."/>
            <person name="Parkin I.A."/>
            <person name="Tang H."/>
            <person name="Wang X."/>
            <person name="Chiquet J."/>
            <person name="Belcram H."/>
            <person name="Tong C."/>
            <person name="Samans B."/>
            <person name="Correa M."/>
            <person name="Da Silva C."/>
            <person name="Just J."/>
            <person name="Falentin C."/>
            <person name="Koh C.S."/>
            <person name="Le Clainche I."/>
            <person name="Bernard M."/>
            <person name="Bento P."/>
            <person name="Noel B."/>
            <person name="Labadie K."/>
            <person name="Alberti A."/>
            <person name="Charles M."/>
            <person name="Arnaud D."/>
            <person name="Guo H."/>
            <person name="Daviaud C."/>
            <person name="Alamery S."/>
            <person name="Jabbari K."/>
            <person name="Zhao M."/>
            <person name="Edger P.P."/>
            <person name="Chelaifa H."/>
            <person name="Tack D."/>
            <person name="Lassalle G."/>
            <person name="Mestiri I."/>
            <person name="Schnel N."/>
            <person name="Le Paslier M.C."/>
            <person name="Fan G."/>
            <person name="Renault V."/>
            <person name="Bayer P.E."/>
            <person name="Golicz A.A."/>
            <person name="Manoli S."/>
            <person name="Lee T.H."/>
            <person name="Thi V.H."/>
            <person name="Chalabi S."/>
            <person name="Hu Q."/>
            <person name="Fan C."/>
            <person name="Tollenaere R."/>
            <person name="Lu Y."/>
            <person name="Battail C."/>
            <person name="Shen J."/>
            <person name="Sidebottom C.H."/>
            <person name="Wang X."/>
            <person name="Canaguier A."/>
            <person name="Chauveau A."/>
            <person name="Berard A."/>
            <person name="Deniot G."/>
            <person name="Guan M."/>
            <person name="Liu Z."/>
            <person name="Sun F."/>
            <person name="Lim Y.P."/>
            <person name="Lyons E."/>
            <person name="Town C.D."/>
            <person name="Bancroft I."/>
            <person name="Wang X."/>
            <person name="Meng J."/>
            <person name="Ma J."/>
            <person name="Pires J.C."/>
            <person name="King G.J."/>
            <person name="Brunel D."/>
            <person name="Delourme R."/>
            <person name="Renard M."/>
            <person name="Aury J.M."/>
            <person name="Adams K.L."/>
            <person name="Batley J."/>
            <person name="Snowdon R.J."/>
            <person name="Tost J."/>
            <person name="Edwards D."/>
            <person name="Zhou Y."/>
            <person name="Hua W."/>
            <person name="Sharpe A.G."/>
            <person name="Paterson A.H."/>
            <person name="Guan C."/>
            <person name="Wincker P."/>
        </authorList>
    </citation>
    <scope>NUCLEOTIDE SEQUENCE [LARGE SCALE GENOMIC DNA]</scope>
    <source>
        <strain evidence="15">cv. Darmor-bzh</strain>
    </source>
</reference>
<evidence type="ECO:0000259" key="13">
    <source>
        <dbReference type="Pfam" id="PF08263"/>
    </source>
</evidence>
<feature type="chain" id="PRO_5001739325" evidence="12">
    <location>
        <begin position="28"/>
        <end position="417"/>
    </location>
</feature>
<keyword evidence="11" id="KW-0325">Glycoprotein</keyword>
<accession>A0A078JH26</accession>
<evidence type="ECO:0000256" key="7">
    <source>
        <dbReference type="ARBA" id="ARBA00022729"/>
    </source>
</evidence>
<dbReference type="EMBL" id="LK035568">
    <property type="protein sequence ID" value="CDY66903.1"/>
    <property type="molecule type" value="Genomic_DNA"/>
</dbReference>
<evidence type="ECO:0000256" key="2">
    <source>
        <dbReference type="ARBA" id="ARBA00004479"/>
    </source>
</evidence>
<keyword evidence="5" id="KW-0433">Leucine-rich repeat</keyword>
<evidence type="ECO:0000256" key="11">
    <source>
        <dbReference type="ARBA" id="ARBA00023180"/>
    </source>
</evidence>
<evidence type="ECO:0000256" key="9">
    <source>
        <dbReference type="ARBA" id="ARBA00022989"/>
    </source>
</evidence>
<keyword evidence="10" id="KW-0472">Membrane</keyword>
<dbReference type="FunFam" id="3.80.10.10:FF:000383">
    <property type="entry name" value="Leucine-rich repeat receptor protein kinase EMS1"/>
    <property type="match status" value="1"/>
</dbReference>
<evidence type="ECO:0000256" key="3">
    <source>
        <dbReference type="ARBA" id="ARBA00009592"/>
    </source>
</evidence>
<evidence type="ECO:0000313" key="15">
    <source>
        <dbReference type="Proteomes" id="UP000028999"/>
    </source>
</evidence>
<keyword evidence="8" id="KW-0677">Repeat</keyword>